<dbReference type="InterPro" id="IPR003439">
    <property type="entry name" value="ABC_transporter-like_ATP-bd"/>
</dbReference>
<gene>
    <name evidence="6" type="ORF">D9V42_05720</name>
</gene>
<comment type="similarity">
    <text evidence="1">Belongs to the ABC transporter superfamily.</text>
</comment>
<dbReference type="GO" id="GO:0005524">
    <property type="term" value="F:ATP binding"/>
    <property type="evidence" value="ECO:0007669"/>
    <property type="project" value="UniProtKB-KW"/>
</dbReference>
<dbReference type="RefSeq" id="WP_122063700.1">
    <property type="nucleotide sequence ID" value="NZ_JAHCSS010000005.1"/>
</dbReference>
<accession>A0AAQ0MKE1</accession>
<evidence type="ECO:0000313" key="6">
    <source>
        <dbReference type="EMBL" id="RMI85446.1"/>
    </source>
</evidence>
<dbReference type="InterPro" id="IPR027417">
    <property type="entry name" value="P-loop_NTPase"/>
</dbReference>
<evidence type="ECO:0000256" key="4">
    <source>
        <dbReference type="ARBA" id="ARBA00022840"/>
    </source>
</evidence>
<dbReference type="PROSITE" id="PS00211">
    <property type="entry name" value="ABC_TRANSPORTER_1"/>
    <property type="match status" value="1"/>
</dbReference>
<dbReference type="InterPro" id="IPR003593">
    <property type="entry name" value="AAA+_ATPase"/>
</dbReference>
<dbReference type="PROSITE" id="PS50893">
    <property type="entry name" value="ABC_TRANSPORTER_2"/>
    <property type="match status" value="1"/>
</dbReference>
<evidence type="ECO:0000256" key="2">
    <source>
        <dbReference type="ARBA" id="ARBA00022448"/>
    </source>
</evidence>
<keyword evidence="4 6" id="KW-0067">ATP-binding</keyword>
<dbReference type="SMART" id="SM00382">
    <property type="entry name" value="AAA"/>
    <property type="match status" value="1"/>
</dbReference>
<dbReference type="Pfam" id="PF00005">
    <property type="entry name" value="ABC_tran"/>
    <property type="match status" value="1"/>
</dbReference>
<protein>
    <submittedName>
        <fullName evidence="6">ABC transporter ATP-binding protein</fullName>
    </submittedName>
</protein>
<dbReference type="PANTHER" id="PTHR42711:SF5">
    <property type="entry name" value="ABC TRANSPORTER ATP-BINDING PROTEIN NATA"/>
    <property type="match status" value="1"/>
</dbReference>
<dbReference type="InterPro" id="IPR050763">
    <property type="entry name" value="ABC_transporter_ATP-binding"/>
</dbReference>
<dbReference type="PANTHER" id="PTHR42711">
    <property type="entry name" value="ABC TRANSPORTER ATP-BINDING PROTEIN"/>
    <property type="match status" value="1"/>
</dbReference>
<dbReference type="Gene3D" id="3.40.50.300">
    <property type="entry name" value="P-loop containing nucleotide triphosphate hydrolases"/>
    <property type="match status" value="1"/>
</dbReference>
<evidence type="ECO:0000256" key="1">
    <source>
        <dbReference type="ARBA" id="ARBA00005417"/>
    </source>
</evidence>
<dbReference type="InterPro" id="IPR017871">
    <property type="entry name" value="ABC_transporter-like_CS"/>
</dbReference>
<evidence type="ECO:0000259" key="5">
    <source>
        <dbReference type="PROSITE" id="PS50893"/>
    </source>
</evidence>
<organism evidence="6 7">
    <name type="scientific">Staphylococcus pseudoxylosus</name>
    <dbReference type="NCBI Taxonomy" id="2282419"/>
    <lineage>
        <taxon>Bacteria</taxon>
        <taxon>Bacillati</taxon>
        <taxon>Bacillota</taxon>
        <taxon>Bacilli</taxon>
        <taxon>Bacillales</taxon>
        <taxon>Staphylococcaceae</taxon>
        <taxon>Staphylococcus</taxon>
    </lineage>
</organism>
<dbReference type="CDD" id="cd03230">
    <property type="entry name" value="ABC_DR_subfamily_A"/>
    <property type="match status" value="1"/>
</dbReference>
<evidence type="ECO:0000256" key="3">
    <source>
        <dbReference type="ARBA" id="ARBA00022741"/>
    </source>
</evidence>
<dbReference type="EMBL" id="RCVN01000005">
    <property type="protein sequence ID" value="RMI85446.1"/>
    <property type="molecule type" value="Genomic_DNA"/>
</dbReference>
<dbReference type="GO" id="GO:0016887">
    <property type="term" value="F:ATP hydrolysis activity"/>
    <property type="evidence" value="ECO:0007669"/>
    <property type="project" value="InterPro"/>
</dbReference>
<reference evidence="6 7" key="1">
    <citation type="submission" date="2018-10" db="EMBL/GenBank/DDBJ databases">
        <title>Staphylococcus pseudoxylosus sp. nov., isolated from bovine mastitis.</title>
        <authorList>
            <person name="Macfadyen A.C."/>
            <person name="Leroy S."/>
            <person name="Harrison E.M."/>
            <person name="Parkhill J."/>
            <person name="Holmes M.A."/>
            <person name="Paterson G.K."/>
        </authorList>
    </citation>
    <scope>NUCLEOTIDE SEQUENCE [LARGE SCALE GENOMIC DNA]</scope>
    <source>
        <strain evidence="6 7">S04009</strain>
    </source>
</reference>
<sequence>MISRIKNSEKTIDSKTIINDISFNLEEGTINAILGPNGVGKTTTIRLLTGLLQPTKGEIQVLDKNTKSHNFDRVRENIGVQNDGNLYETLTIYENLKIWANFYNIPKENRENKIQELLEIFSLSDRKHSKVGTLSKGMKQKVSIIRALVHNPKLLILDEPTSGLDPSASEILISHLQKIVREENVTVFMCTHQLQGLEEIADNIFIMYDGIFIASGDSNTLLNKEWPGHEFAIYTNNYGKSLETLKGLNHVIDEDNDKKKIKIHLDEYTEISKVIQTLINHDIEVYTVTEMRHSIKELYFQKIREAQDCEL</sequence>
<proteinExistence type="inferred from homology"/>
<dbReference type="Proteomes" id="UP000269505">
    <property type="component" value="Unassembled WGS sequence"/>
</dbReference>
<name>A0AAQ0MKE1_9STAP</name>
<dbReference type="AlphaFoldDB" id="A0AAQ0MKE1"/>
<evidence type="ECO:0000313" key="7">
    <source>
        <dbReference type="Proteomes" id="UP000269505"/>
    </source>
</evidence>
<feature type="domain" description="ABC transporter" evidence="5">
    <location>
        <begin position="3"/>
        <end position="234"/>
    </location>
</feature>
<keyword evidence="2" id="KW-0813">Transport</keyword>
<keyword evidence="3" id="KW-0547">Nucleotide-binding</keyword>
<keyword evidence="7" id="KW-1185">Reference proteome</keyword>
<dbReference type="SUPFAM" id="SSF52540">
    <property type="entry name" value="P-loop containing nucleoside triphosphate hydrolases"/>
    <property type="match status" value="1"/>
</dbReference>
<comment type="caution">
    <text evidence="6">The sequence shown here is derived from an EMBL/GenBank/DDBJ whole genome shotgun (WGS) entry which is preliminary data.</text>
</comment>